<dbReference type="InterPro" id="IPR050807">
    <property type="entry name" value="TransReg_Diox_bact_type"/>
</dbReference>
<protein>
    <submittedName>
        <fullName evidence="4">Anaerobic benzoate catabolism transcriptional regulator</fullName>
    </submittedName>
</protein>
<feature type="compositionally biased region" description="Polar residues" evidence="2">
    <location>
        <begin position="10"/>
        <end position="24"/>
    </location>
</feature>
<evidence type="ECO:0000256" key="2">
    <source>
        <dbReference type="SAM" id="MobiDB-lite"/>
    </source>
</evidence>
<dbReference type="InterPro" id="IPR001387">
    <property type="entry name" value="Cro/C1-type_HTH"/>
</dbReference>
<dbReference type="AlphaFoldDB" id="A0A380NL62"/>
<dbReference type="Pfam" id="PF01381">
    <property type="entry name" value="HTH_3"/>
    <property type="match status" value="1"/>
</dbReference>
<proteinExistence type="predicted"/>
<reference evidence="4 5" key="1">
    <citation type="submission" date="2018-06" db="EMBL/GenBank/DDBJ databases">
        <authorList>
            <consortium name="Pathogen Informatics"/>
            <person name="Doyle S."/>
        </authorList>
    </citation>
    <scope>NUCLEOTIDE SEQUENCE [LARGE SCALE GENOMIC DNA]</scope>
    <source>
        <strain evidence="4 5">NCTC12020</strain>
    </source>
</reference>
<dbReference type="GO" id="GO:0003700">
    <property type="term" value="F:DNA-binding transcription factor activity"/>
    <property type="evidence" value="ECO:0007669"/>
    <property type="project" value="TreeGrafter"/>
</dbReference>
<dbReference type="GO" id="GO:0005829">
    <property type="term" value="C:cytosol"/>
    <property type="evidence" value="ECO:0007669"/>
    <property type="project" value="TreeGrafter"/>
</dbReference>
<gene>
    <name evidence="4" type="ORF">NCTC12020_01093</name>
</gene>
<evidence type="ECO:0000313" key="4">
    <source>
        <dbReference type="EMBL" id="SUP43183.1"/>
    </source>
</evidence>
<accession>A0A380NL62</accession>
<dbReference type="InterPro" id="IPR010982">
    <property type="entry name" value="Lambda_DNA-bd_dom_sf"/>
</dbReference>
<evidence type="ECO:0000313" key="5">
    <source>
        <dbReference type="Proteomes" id="UP000255367"/>
    </source>
</evidence>
<feature type="region of interest" description="Disordered" evidence="2">
    <location>
        <begin position="1"/>
        <end position="24"/>
    </location>
</feature>
<dbReference type="PANTHER" id="PTHR46797:SF1">
    <property type="entry name" value="METHYLPHOSPHONATE SYNTHASE"/>
    <property type="match status" value="1"/>
</dbReference>
<sequence length="150" mass="16985">MVSTIHEKLSMTTPKKTNSTNISNFTRHPKFNLKRGSKSALALAAFLNPIFPSAHIDGPPQGQTLYNCLGCKIAHLRKEKGWYQKDLAQAAGISTSYISRLERGYHIEGVTLDILLRITEVFDISLGQLFTYTKDEITIAHYREELHKYC</sequence>
<dbReference type="CDD" id="cd00093">
    <property type="entry name" value="HTH_XRE"/>
    <property type="match status" value="1"/>
</dbReference>
<evidence type="ECO:0000259" key="3">
    <source>
        <dbReference type="PROSITE" id="PS50943"/>
    </source>
</evidence>
<feature type="domain" description="HTH cro/C1-type" evidence="3">
    <location>
        <begin position="73"/>
        <end position="129"/>
    </location>
</feature>
<keyword evidence="1" id="KW-0238">DNA-binding</keyword>
<dbReference type="EMBL" id="UHIO01000001">
    <property type="protein sequence ID" value="SUP43183.1"/>
    <property type="molecule type" value="Genomic_DNA"/>
</dbReference>
<dbReference type="PROSITE" id="PS50943">
    <property type="entry name" value="HTH_CROC1"/>
    <property type="match status" value="1"/>
</dbReference>
<name>A0A380NL62_9FIRM</name>
<evidence type="ECO:0000256" key="1">
    <source>
        <dbReference type="ARBA" id="ARBA00023125"/>
    </source>
</evidence>
<dbReference type="SMART" id="SM00530">
    <property type="entry name" value="HTH_XRE"/>
    <property type="match status" value="1"/>
</dbReference>
<dbReference type="Gene3D" id="1.10.260.40">
    <property type="entry name" value="lambda repressor-like DNA-binding domains"/>
    <property type="match status" value="1"/>
</dbReference>
<organism evidence="4 5">
    <name type="scientific">Veillonella criceti</name>
    <dbReference type="NCBI Taxonomy" id="103891"/>
    <lineage>
        <taxon>Bacteria</taxon>
        <taxon>Bacillati</taxon>
        <taxon>Bacillota</taxon>
        <taxon>Negativicutes</taxon>
        <taxon>Veillonellales</taxon>
        <taxon>Veillonellaceae</taxon>
        <taxon>Veillonella</taxon>
    </lineage>
</organism>
<dbReference type="SUPFAM" id="SSF47413">
    <property type="entry name" value="lambda repressor-like DNA-binding domains"/>
    <property type="match status" value="1"/>
</dbReference>
<dbReference type="GO" id="GO:0003677">
    <property type="term" value="F:DNA binding"/>
    <property type="evidence" value="ECO:0007669"/>
    <property type="project" value="UniProtKB-KW"/>
</dbReference>
<dbReference type="Proteomes" id="UP000255367">
    <property type="component" value="Unassembled WGS sequence"/>
</dbReference>
<keyword evidence="5" id="KW-1185">Reference proteome</keyword>
<dbReference type="PANTHER" id="PTHR46797">
    <property type="entry name" value="HTH-TYPE TRANSCRIPTIONAL REGULATOR"/>
    <property type="match status" value="1"/>
</dbReference>